<keyword evidence="4" id="KW-1185">Reference proteome</keyword>
<keyword evidence="1" id="KW-0175">Coiled coil</keyword>
<dbReference type="InterPro" id="IPR056647">
    <property type="entry name" value="DUF7745"/>
</dbReference>
<organism evidence="3 4">
    <name type="scientific">Gossypium trilobum</name>
    <dbReference type="NCBI Taxonomy" id="34281"/>
    <lineage>
        <taxon>Eukaryota</taxon>
        <taxon>Viridiplantae</taxon>
        <taxon>Streptophyta</taxon>
        <taxon>Embryophyta</taxon>
        <taxon>Tracheophyta</taxon>
        <taxon>Spermatophyta</taxon>
        <taxon>Magnoliopsida</taxon>
        <taxon>eudicotyledons</taxon>
        <taxon>Gunneridae</taxon>
        <taxon>Pentapetalae</taxon>
        <taxon>rosids</taxon>
        <taxon>malvids</taxon>
        <taxon>Malvales</taxon>
        <taxon>Malvaceae</taxon>
        <taxon>Malvoideae</taxon>
        <taxon>Gossypium</taxon>
    </lineage>
</organism>
<sequence length="356" mass="41877">MSKLWDFTRISVTHNNLQELKEIWDQWDDEINHLFYREYGDLLYLLDVKMDKHLFRALAQYWNPAYSCFTFGKVYLVPTVEKYTTLLRYLRFQAGKAYSKAANVPTFLKRLMNIIGMSEDGSQPELNKKRIANASLGKEYDWWWGRRVNDNVSSTSQESTRLIEEHLQVIPSELEIVKQDFEKKSSELGKRIKKLEEEMIQLELDINVQKLETKKMKKGKNKVEKDLDSLKTNYKKLRRLMRTIGLDTNAQYEYHAEITGHSIENYTALKKLIERFIKMGIVRFDDPSGANVAENSLPSHSDQWVNAIIESEEKRTKTDVVEECAEFRALVQSLMDNKELKFFEDVKAQKEEMFAP</sequence>
<dbReference type="Proteomes" id="UP000593568">
    <property type="component" value="Unassembled WGS sequence"/>
</dbReference>
<evidence type="ECO:0000259" key="2">
    <source>
        <dbReference type="Pfam" id="PF24924"/>
    </source>
</evidence>
<accession>A0A7J9FSL1</accession>
<reference evidence="3 4" key="1">
    <citation type="journal article" date="2019" name="Genome Biol. Evol.">
        <title>Insights into the evolution of the New World diploid cottons (Gossypium, subgenus Houzingenia) based on genome sequencing.</title>
        <authorList>
            <person name="Grover C.E."/>
            <person name="Arick M.A. 2nd"/>
            <person name="Thrash A."/>
            <person name="Conover J.L."/>
            <person name="Sanders W.S."/>
            <person name="Peterson D.G."/>
            <person name="Frelichowski J.E."/>
            <person name="Scheffler J.A."/>
            <person name="Scheffler B.E."/>
            <person name="Wendel J.F."/>
        </authorList>
    </citation>
    <scope>NUCLEOTIDE SEQUENCE [LARGE SCALE GENOMIC DNA]</scope>
    <source>
        <strain evidence="3">8</strain>
        <tissue evidence="3">Leaf</tissue>
    </source>
</reference>
<name>A0A7J9FSL1_9ROSI</name>
<protein>
    <recommendedName>
        <fullName evidence="2">DUF7745 domain-containing protein</fullName>
    </recommendedName>
</protein>
<dbReference type="Pfam" id="PF24924">
    <property type="entry name" value="DUF7745"/>
    <property type="match status" value="1"/>
</dbReference>
<dbReference type="PANTHER" id="PTHR48200:SF1">
    <property type="entry name" value="AMINOTRANSFERASE-LIKE PLANT MOBILE DOMAIN-CONTAINING PROTEIN"/>
    <property type="match status" value="1"/>
</dbReference>
<gene>
    <name evidence="3" type="ORF">Gotri_025742</name>
</gene>
<evidence type="ECO:0000256" key="1">
    <source>
        <dbReference type="SAM" id="Coils"/>
    </source>
</evidence>
<evidence type="ECO:0000313" key="3">
    <source>
        <dbReference type="EMBL" id="MBA0788306.1"/>
    </source>
</evidence>
<dbReference type="AlphaFoldDB" id="A0A7J9FSL1"/>
<dbReference type="PANTHER" id="PTHR48200">
    <property type="entry name" value="PROTEIN, PUTATIVE-RELATED"/>
    <property type="match status" value="1"/>
</dbReference>
<evidence type="ECO:0000313" key="4">
    <source>
        <dbReference type="Proteomes" id="UP000593568"/>
    </source>
</evidence>
<proteinExistence type="predicted"/>
<feature type="coiled-coil region" evidence="1">
    <location>
        <begin position="178"/>
        <end position="240"/>
    </location>
</feature>
<feature type="domain" description="DUF7745" evidence="2">
    <location>
        <begin position="21"/>
        <end position="129"/>
    </location>
</feature>
<comment type="caution">
    <text evidence="3">The sequence shown here is derived from an EMBL/GenBank/DDBJ whole genome shotgun (WGS) entry which is preliminary data.</text>
</comment>
<dbReference type="EMBL" id="JABEZW010227502">
    <property type="protein sequence ID" value="MBA0788306.1"/>
    <property type="molecule type" value="Genomic_DNA"/>
</dbReference>